<feature type="domain" description="Chitin-binding type-2" evidence="6">
    <location>
        <begin position="181"/>
        <end position="233"/>
    </location>
</feature>
<evidence type="ECO:0000256" key="5">
    <source>
        <dbReference type="ARBA" id="ARBA00023180"/>
    </source>
</evidence>
<accession>A0A7R9QWR9</accession>
<evidence type="ECO:0000313" key="8">
    <source>
        <dbReference type="Proteomes" id="UP000728032"/>
    </source>
</evidence>
<dbReference type="PROSITE" id="PS50940">
    <property type="entry name" value="CHIT_BIND_II"/>
    <property type="match status" value="2"/>
</dbReference>
<organism evidence="7">
    <name type="scientific">Oppiella nova</name>
    <dbReference type="NCBI Taxonomy" id="334625"/>
    <lineage>
        <taxon>Eukaryota</taxon>
        <taxon>Metazoa</taxon>
        <taxon>Ecdysozoa</taxon>
        <taxon>Arthropoda</taxon>
        <taxon>Chelicerata</taxon>
        <taxon>Arachnida</taxon>
        <taxon>Acari</taxon>
        <taxon>Acariformes</taxon>
        <taxon>Sarcoptiformes</taxon>
        <taxon>Oribatida</taxon>
        <taxon>Brachypylina</taxon>
        <taxon>Oppioidea</taxon>
        <taxon>Oppiidae</taxon>
        <taxon>Oppiella</taxon>
    </lineage>
</organism>
<dbReference type="SUPFAM" id="SSF57625">
    <property type="entry name" value="Invertebrate chitin-binding proteins"/>
    <property type="match status" value="4"/>
</dbReference>
<keyword evidence="2" id="KW-0732">Signal</keyword>
<dbReference type="PANTHER" id="PTHR23301">
    <property type="entry name" value="CHITIN BINDING PERITROPHIN-A"/>
    <property type="match status" value="1"/>
</dbReference>
<dbReference type="PANTHER" id="PTHR23301:SF0">
    <property type="entry name" value="CHITIN-BINDING TYPE-2 DOMAIN-CONTAINING PROTEIN-RELATED"/>
    <property type="match status" value="1"/>
</dbReference>
<keyword evidence="8" id="KW-1185">Reference proteome</keyword>
<keyword evidence="3" id="KW-0677">Repeat</keyword>
<keyword evidence="4" id="KW-1015">Disulfide bond</keyword>
<dbReference type="GO" id="GO:0005576">
    <property type="term" value="C:extracellular region"/>
    <property type="evidence" value="ECO:0007669"/>
    <property type="project" value="InterPro"/>
</dbReference>
<dbReference type="GO" id="GO:0008061">
    <property type="term" value="F:chitin binding"/>
    <property type="evidence" value="ECO:0007669"/>
    <property type="project" value="UniProtKB-KW"/>
</dbReference>
<keyword evidence="5" id="KW-0325">Glycoprotein</keyword>
<dbReference type="EMBL" id="CAJPVJ010023270">
    <property type="protein sequence ID" value="CAG2178459.1"/>
    <property type="molecule type" value="Genomic_DNA"/>
</dbReference>
<proteinExistence type="predicted"/>
<evidence type="ECO:0000256" key="4">
    <source>
        <dbReference type="ARBA" id="ARBA00023157"/>
    </source>
</evidence>
<keyword evidence="1" id="KW-0147">Chitin-binding</keyword>
<evidence type="ECO:0000256" key="1">
    <source>
        <dbReference type="ARBA" id="ARBA00022669"/>
    </source>
</evidence>
<dbReference type="AlphaFoldDB" id="A0A7R9QWR9"/>
<dbReference type="InterPro" id="IPR051940">
    <property type="entry name" value="Chitin_bind-dev_reg"/>
</dbReference>
<feature type="domain" description="Chitin-binding type-2" evidence="6">
    <location>
        <begin position="287"/>
        <end position="343"/>
    </location>
</feature>
<evidence type="ECO:0000313" key="7">
    <source>
        <dbReference type="EMBL" id="CAD7661323.1"/>
    </source>
</evidence>
<protein>
    <recommendedName>
        <fullName evidence="6">Chitin-binding type-2 domain-containing protein</fullName>
    </recommendedName>
</protein>
<sequence>MVCPEHQVFDGRQSCIDTFRCPLYDGDFTNPNNRHQYYQCLNSKPYLKTCLSGCPEHHPGKFKHPSSQNLYYECWEGIAITKSCGDGRHEYYECRNDVPLIEVFDETVGQCVETNRRALKKMVIISGRIEFDDNGVKVVDVWDNVDQWWKRTYDGGPLIILVSCETWVIRGTTIRPANEYPFVCPQPDGYSPHPYNSSQYYLCRNGNSYLMTCPADTVFDGRQTCIDAFRCPQYDGNFTIANNRRQYYQCTNGRHVLMTCSYGTYFDELTRRCITGGRDDRDREPDYVSCPKEEDRFAHPSNQSQYYECHSGRYVLRSCPYGLYYDEQAQYCIRFGNQFYCPQPNG</sequence>
<dbReference type="Proteomes" id="UP000728032">
    <property type="component" value="Unassembled WGS sequence"/>
</dbReference>
<name>A0A7R9QWR9_9ACAR</name>
<evidence type="ECO:0000259" key="6">
    <source>
        <dbReference type="PROSITE" id="PS50940"/>
    </source>
</evidence>
<dbReference type="EMBL" id="OC938095">
    <property type="protein sequence ID" value="CAD7661323.1"/>
    <property type="molecule type" value="Genomic_DNA"/>
</dbReference>
<evidence type="ECO:0000256" key="2">
    <source>
        <dbReference type="ARBA" id="ARBA00022729"/>
    </source>
</evidence>
<gene>
    <name evidence="7" type="ORF">ONB1V03_LOCUS17884</name>
</gene>
<dbReference type="SMART" id="SM00494">
    <property type="entry name" value="ChtBD2"/>
    <property type="match status" value="4"/>
</dbReference>
<dbReference type="InterPro" id="IPR036508">
    <property type="entry name" value="Chitin-bd_dom_sf"/>
</dbReference>
<reference evidence="7" key="1">
    <citation type="submission" date="2020-11" db="EMBL/GenBank/DDBJ databases">
        <authorList>
            <person name="Tran Van P."/>
        </authorList>
    </citation>
    <scope>NUCLEOTIDE SEQUENCE</scope>
</reference>
<dbReference type="OrthoDB" id="9987187at2759"/>
<dbReference type="InterPro" id="IPR002557">
    <property type="entry name" value="Chitin-bd_dom"/>
</dbReference>
<dbReference type="Gene3D" id="2.170.140.10">
    <property type="entry name" value="Chitin binding domain"/>
    <property type="match status" value="3"/>
</dbReference>
<feature type="non-terminal residue" evidence="7">
    <location>
        <position position="1"/>
    </location>
</feature>
<dbReference type="Pfam" id="PF01607">
    <property type="entry name" value="CBM_14"/>
    <property type="match status" value="3"/>
</dbReference>
<evidence type="ECO:0000256" key="3">
    <source>
        <dbReference type="ARBA" id="ARBA00022737"/>
    </source>
</evidence>